<keyword evidence="1" id="KW-1133">Transmembrane helix</keyword>
<sequence>MVPPPFSLIIILKMMVIVKAYILNEARQIKNGIGRGLIEDGRSKIFKVSLHAQWCDLCER</sequence>
<keyword evidence="1" id="KW-0812">Transmembrane</keyword>
<feature type="transmembrane region" description="Helical" evidence="1">
    <location>
        <begin position="6"/>
        <end position="23"/>
    </location>
</feature>
<keyword evidence="3" id="KW-1185">Reference proteome</keyword>
<evidence type="ECO:0000313" key="2">
    <source>
        <dbReference type="EMBL" id="KAL2333198.1"/>
    </source>
</evidence>
<gene>
    <name evidence="2" type="ORF">Fmac_014411</name>
</gene>
<dbReference type="AlphaFoldDB" id="A0ABD1MCD8"/>
<protein>
    <submittedName>
        <fullName evidence="2">Uncharacterized protein</fullName>
    </submittedName>
</protein>
<dbReference type="Proteomes" id="UP001603857">
    <property type="component" value="Unassembled WGS sequence"/>
</dbReference>
<keyword evidence="1" id="KW-0472">Membrane</keyword>
<evidence type="ECO:0000256" key="1">
    <source>
        <dbReference type="SAM" id="Phobius"/>
    </source>
</evidence>
<name>A0ABD1MCD8_9FABA</name>
<proteinExistence type="predicted"/>
<accession>A0ABD1MCD8</accession>
<comment type="caution">
    <text evidence="2">The sequence shown here is derived from an EMBL/GenBank/DDBJ whole genome shotgun (WGS) entry which is preliminary data.</text>
</comment>
<dbReference type="EMBL" id="JBGMDY010000005">
    <property type="protein sequence ID" value="KAL2333198.1"/>
    <property type="molecule type" value="Genomic_DNA"/>
</dbReference>
<organism evidence="2 3">
    <name type="scientific">Flemingia macrophylla</name>
    <dbReference type="NCBI Taxonomy" id="520843"/>
    <lineage>
        <taxon>Eukaryota</taxon>
        <taxon>Viridiplantae</taxon>
        <taxon>Streptophyta</taxon>
        <taxon>Embryophyta</taxon>
        <taxon>Tracheophyta</taxon>
        <taxon>Spermatophyta</taxon>
        <taxon>Magnoliopsida</taxon>
        <taxon>eudicotyledons</taxon>
        <taxon>Gunneridae</taxon>
        <taxon>Pentapetalae</taxon>
        <taxon>rosids</taxon>
        <taxon>fabids</taxon>
        <taxon>Fabales</taxon>
        <taxon>Fabaceae</taxon>
        <taxon>Papilionoideae</taxon>
        <taxon>50 kb inversion clade</taxon>
        <taxon>NPAAA clade</taxon>
        <taxon>indigoferoid/millettioid clade</taxon>
        <taxon>Phaseoleae</taxon>
        <taxon>Flemingia</taxon>
    </lineage>
</organism>
<reference evidence="2 3" key="1">
    <citation type="submission" date="2024-08" db="EMBL/GenBank/DDBJ databases">
        <title>Insights into the chromosomal genome structure of Flemingia macrophylla.</title>
        <authorList>
            <person name="Ding Y."/>
            <person name="Zhao Y."/>
            <person name="Bi W."/>
            <person name="Wu M."/>
            <person name="Zhao G."/>
            <person name="Gong Y."/>
            <person name="Li W."/>
            <person name="Zhang P."/>
        </authorList>
    </citation>
    <scope>NUCLEOTIDE SEQUENCE [LARGE SCALE GENOMIC DNA]</scope>
    <source>
        <strain evidence="2">DYQJB</strain>
        <tissue evidence="2">Leaf</tissue>
    </source>
</reference>
<evidence type="ECO:0000313" key="3">
    <source>
        <dbReference type="Proteomes" id="UP001603857"/>
    </source>
</evidence>